<reference evidence="4 5" key="1">
    <citation type="submission" date="2024-10" db="EMBL/GenBank/DDBJ databases">
        <title>Updated reference genomes for cyclostephanoid diatoms.</title>
        <authorList>
            <person name="Roberts W.R."/>
            <person name="Alverson A.J."/>
        </authorList>
    </citation>
    <scope>NUCLEOTIDE SEQUENCE [LARGE SCALE GENOMIC DNA]</scope>
    <source>
        <strain evidence="4 5">AJA232-27</strain>
    </source>
</reference>
<evidence type="ECO:0000313" key="5">
    <source>
        <dbReference type="Proteomes" id="UP001530293"/>
    </source>
</evidence>
<organism evidence="4 5">
    <name type="scientific">Discostella pseudostelligera</name>
    <dbReference type="NCBI Taxonomy" id="259834"/>
    <lineage>
        <taxon>Eukaryota</taxon>
        <taxon>Sar</taxon>
        <taxon>Stramenopiles</taxon>
        <taxon>Ochrophyta</taxon>
        <taxon>Bacillariophyta</taxon>
        <taxon>Coscinodiscophyceae</taxon>
        <taxon>Thalassiosirophycidae</taxon>
        <taxon>Stephanodiscales</taxon>
        <taxon>Stephanodiscaceae</taxon>
        <taxon>Discostella</taxon>
    </lineage>
</organism>
<dbReference type="PANTHER" id="PTHR18870:SF9">
    <property type="entry name" value="PROTEIN TAG-278-RELATED"/>
    <property type="match status" value="1"/>
</dbReference>
<gene>
    <name evidence="4" type="ORF">ACHAWU_006430</name>
</gene>
<protein>
    <submittedName>
        <fullName evidence="4">Uncharacterized protein</fullName>
    </submittedName>
</protein>
<evidence type="ECO:0000313" key="4">
    <source>
        <dbReference type="EMBL" id="KAL3771053.1"/>
    </source>
</evidence>
<dbReference type="EMBL" id="JALLBG020000031">
    <property type="protein sequence ID" value="KAL3771053.1"/>
    <property type="molecule type" value="Genomic_DNA"/>
</dbReference>
<evidence type="ECO:0000256" key="1">
    <source>
        <dbReference type="ARBA" id="ARBA00023054"/>
    </source>
</evidence>
<accession>A0ABD3N6R9</accession>
<feature type="region of interest" description="Disordered" evidence="3">
    <location>
        <begin position="79"/>
        <end position="128"/>
    </location>
</feature>
<feature type="region of interest" description="Disordered" evidence="3">
    <location>
        <begin position="960"/>
        <end position="1009"/>
    </location>
</feature>
<dbReference type="PANTHER" id="PTHR18870">
    <property type="entry name" value="PROTEIN TAG-278-RELATED"/>
    <property type="match status" value="1"/>
</dbReference>
<proteinExistence type="predicted"/>
<feature type="coiled-coil region" evidence="2">
    <location>
        <begin position="141"/>
        <end position="187"/>
    </location>
</feature>
<feature type="compositionally biased region" description="Polar residues" evidence="3">
    <location>
        <begin position="973"/>
        <end position="991"/>
    </location>
</feature>
<keyword evidence="5" id="KW-1185">Reference proteome</keyword>
<evidence type="ECO:0000256" key="3">
    <source>
        <dbReference type="SAM" id="MobiDB-lite"/>
    </source>
</evidence>
<dbReference type="AlphaFoldDB" id="A0ABD3N6R9"/>
<comment type="caution">
    <text evidence="4">The sequence shown here is derived from an EMBL/GenBank/DDBJ whole genome shotgun (WGS) entry which is preliminary data.</text>
</comment>
<evidence type="ECO:0000256" key="2">
    <source>
        <dbReference type="SAM" id="Coils"/>
    </source>
</evidence>
<feature type="coiled-coil region" evidence="2">
    <location>
        <begin position="641"/>
        <end position="672"/>
    </location>
</feature>
<name>A0ABD3N6R9_9STRA</name>
<feature type="compositionally biased region" description="Basic and acidic residues" evidence="3">
    <location>
        <begin position="89"/>
        <end position="116"/>
    </location>
</feature>
<feature type="coiled-coil region" evidence="2">
    <location>
        <begin position="898"/>
        <end position="956"/>
    </location>
</feature>
<dbReference type="Proteomes" id="UP001530293">
    <property type="component" value="Unassembled WGS sequence"/>
</dbReference>
<sequence length="1009" mass="116322">MNQNAPSNETHYRLSKKVAQLTKVIAHLNSVNENYAAHKQQIIEKEINDVKALEYGKQTLLQEELRRLQDIIASSEVREQEANEQLASLKREARTKEEELQRNHEMQRASHAETVRRMSQTYEDESRRYQENTLCVRNELADGYKQRIEKLREEINSSHADEIQLLKSRHEKNILRLENEAVEQTKLAAENAVAKTRLEYEDRLVQQTKSHNEICEGMRTEAMVLHEELARLTLQVKEVPILKDNLAAHIEHESKLQLDVISLQKSLESVSNNHQKVVTELQMTIADFFDELQTTRGSLQNRLEQNKSLEIDNINLKSLIGTIEAQKSFKESELKALSETLLNERQLRTTQLEESESRRQNLQSEVDGLNNSNNIISGKLSLATSEIKELSKYKNLVVQQLHPILHSLQTDVEQSKVAFRDLIRLIPPFVVAVDEWKRRVTTLHTSESLRSHEREQALRDHVDKLQSVIEGQDVSLVKAEETIKNIEETAHSINIARIGERLSWEKAMEDLKVQHKKECSRLCCKAQDEADILGNEIAELHNTIKKQNEDHDRKCRHIMADSQRKMDDQDAVLSRLKYESALEVQGLSLKLDQLNALSASREMDIIALANENSSMKEREVIRQTEHQKAFEALSRTHQSKLEVVERIHEELIRQKNDELQQIQREKESASAIHHHQISESMARISSEYFMMTRDVATIKSLLGNLRVQYLYHVEGIQQEWGYLCSNVIASRLKSMTRKYDATAERNKVEMEQLRESHAKEEETFRTQLAVSEKETQDAKAILFNNIRENKMSIERALYQQAKQHKLDIEARSNESTFQYKAIAAQLDQLSKENESLVQENAKRADIILAKDKEIAQAAKQVSNALLSCKEEVRVMEMHHESERQRLMNEFQCKEVSMVTKFLHEKSELQAELRTQKDEANKRWNSRPSLPKDIEQIKSLQNEIQKLNILSEQLELENRGNASGAVKKAPLRLLQTSSSGSTAESANASGKSGANIRRKSESSKLPKITK</sequence>
<keyword evidence="1 2" id="KW-0175">Coiled coil</keyword>